<dbReference type="Proteomes" id="UP000076268">
    <property type="component" value="Unassembled WGS sequence"/>
</dbReference>
<dbReference type="GO" id="GO:0003677">
    <property type="term" value="F:DNA binding"/>
    <property type="evidence" value="ECO:0007669"/>
    <property type="project" value="InterPro"/>
</dbReference>
<feature type="domain" description="DUF2087" evidence="1">
    <location>
        <begin position="185"/>
        <end position="252"/>
    </location>
</feature>
<gene>
    <name evidence="2" type="ORF">AXX12_16925</name>
</gene>
<proteinExistence type="predicted"/>
<organism evidence="2 3">
    <name type="scientific">Anaerosporomusa subterranea</name>
    <dbReference type="NCBI Taxonomy" id="1794912"/>
    <lineage>
        <taxon>Bacteria</taxon>
        <taxon>Bacillati</taxon>
        <taxon>Bacillota</taxon>
        <taxon>Negativicutes</taxon>
        <taxon>Acetonemataceae</taxon>
        <taxon>Anaerosporomusa</taxon>
    </lineage>
</organism>
<keyword evidence="3" id="KW-1185">Reference proteome</keyword>
<dbReference type="InterPro" id="IPR018656">
    <property type="entry name" value="DUF2087"/>
</dbReference>
<name>A0A154BVK7_ANASB</name>
<dbReference type="Pfam" id="PF09860">
    <property type="entry name" value="DUF2087"/>
    <property type="match status" value="1"/>
</dbReference>
<dbReference type="AlphaFoldDB" id="A0A154BVK7"/>
<evidence type="ECO:0000313" key="3">
    <source>
        <dbReference type="Proteomes" id="UP000076268"/>
    </source>
</evidence>
<dbReference type="STRING" id="1794912.AXX12_16925"/>
<sequence>MTTLSDLFWQAPLNDMKQGYIYQPENDEYVCLICGERFVNGLIYENGEQLYEAKKYVTIHITQAHQSMFHFLLNLDKKMTGLTDHQKSILELFYAGASDQDAAKTLNTGSASTIRNHRFSLRERQKQAKVFLAVMELLGEHTPKKQTFVAIPASAKQVDERFAITEQENAKILATHFKQGLNGPLDSYPLKEKKRVAIIRHLATLFAVNKTYNEKEVNAILKPIYEDYVLLRRHLIDYGFMDRTLDGSSYWVKV</sequence>
<dbReference type="RefSeq" id="WP_066237481.1">
    <property type="nucleotide sequence ID" value="NZ_LSGP01000005.1"/>
</dbReference>
<dbReference type="GO" id="GO:0006355">
    <property type="term" value="P:regulation of DNA-templated transcription"/>
    <property type="evidence" value="ECO:0007669"/>
    <property type="project" value="InterPro"/>
</dbReference>
<evidence type="ECO:0000259" key="1">
    <source>
        <dbReference type="Pfam" id="PF09860"/>
    </source>
</evidence>
<dbReference type="SUPFAM" id="SSF46894">
    <property type="entry name" value="C-terminal effector domain of the bipartite response regulators"/>
    <property type="match status" value="1"/>
</dbReference>
<dbReference type="InterPro" id="IPR016032">
    <property type="entry name" value="Sig_transdc_resp-reg_C-effctor"/>
</dbReference>
<dbReference type="EMBL" id="LSGP01000005">
    <property type="protein sequence ID" value="KYZ77947.1"/>
    <property type="molecule type" value="Genomic_DNA"/>
</dbReference>
<protein>
    <submittedName>
        <fullName evidence="2">Transcriptional regulator</fullName>
    </submittedName>
</protein>
<reference evidence="2 3" key="1">
    <citation type="submission" date="2016-02" db="EMBL/GenBank/DDBJ databases">
        <title>Anaerosporomusa subterraneum gen. nov., sp. nov., a spore-forming obligate anaerobe isolated from saprolite.</title>
        <authorList>
            <person name="Choi J.K."/>
            <person name="Shah M."/>
            <person name="Yee N."/>
        </authorList>
    </citation>
    <scope>NUCLEOTIDE SEQUENCE [LARGE SCALE GENOMIC DNA]</scope>
    <source>
        <strain evidence="2 3">RU4</strain>
    </source>
</reference>
<dbReference type="OrthoDB" id="9789954at2"/>
<accession>A0A154BVK7</accession>
<comment type="caution">
    <text evidence="2">The sequence shown here is derived from an EMBL/GenBank/DDBJ whole genome shotgun (WGS) entry which is preliminary data.</text>
</comment>
<evidence type="ECO:0000313" key="2">
    <source>
        <dbReference type="EMBL" id="KYZ77947.1"/>
    </source>
</evidence>